<accession>A0ACC0L887</accession>
<dbReference type="Proteomes" id="UP001062846">
    <property type="component" value="Chromosome 13"/>
</dbReference>
<reference evidence="1" key="1">
    <citation type="submission" date="2022-02" db="EMBL/GenBank/DDBJ databases">
        <title>Plant Genome Project.</title>
        <authorList>
            <person name="Zhang R.-G."/>
        </authorList>
    </citation>
    <scope>NUCLEOTIDE SEQUENCE</scope>
    <source>
        <strain evidence="1">AT1</strain>
    </source>
</reference>
<comment type="caution">
    <text evidence="1">The sequence shown here is derived from an EMBL/GenBank/DDBJ whole genome shotgun (WGS) entry which is preliminary data.</text>
</comment>
<gene>
    <name evidence="1" type="ORF">RHMOL_Rhmol13G0157700</name>
</gene>
<organism evidence="1 2">
    <name type="scientific">Rhododendron molle</name>
    <name type="common">Chinese azalea</name>
    <name type="synonym">Azalea mollis</name>
    <dbReference type="NCBI Taxonomy" id="49168"/>
    <lineage>
        <taxon>Eukaryota</taxon>
        <taxon>Viridiplantae</taxon>
        <taxon>Streptophyta</taxon>
        <taxon>Embryophyta</taxon>
        <taxon>Tracheophyta</taxon>
        <taxon>Spermatophyta</taxon>
        <taxon>Magnoliopsida</taxon>
        <taxon>eudicotyledons</taxon>
        <taxon>Gunneridae</taxon>
        <taxon>Pentapetalae</taxon>
        <taxon>asterids</taxon>
        <taxon>Ericales</taxon>
        <taxon>Ericaceae</taxon>
        <taxon>Ericoideae</taxon>
        <taxon>Rhodoreae</taxon>
        <taxon>Rhododendron</taxon>
    </lineage>
</organism>
<sequence>MSSRLSPERYKPLSSKGTEAVADAAAALSAASIFLNGVDSNYSTNLLSHLKSLFEFADKYRGSYQASCPFYCSYSGYQEFYGGKSNLEKFKGDVDSFIGTLMFEQRNKLEAKCRKYLLKVPKARSAQMIDGRRPNRLHDDVCERLQLEINAMCKRLIRQGLIIKL</sequence>
<evidence type="ECO:0000313" key="2">
    <source>
        <dbReference type="Proteomes" id="UP001062846"/>
    </source>
</evidence>
<keyword evidence="2" id="KW-1185">Reference proteome</keyword>
<evidence type="ECO:0000313" key="1">
    <source>
        <dbReference type="EMBL" id="KAI8524544.1"/>
    </source>
</evidence>
<name>A0ACC0L887_RHOML</name>
<proteinExistence type="predicted"/>
<dbReference type="EMBL" id="CM046400">
    <property type="protein sequence ID" value="KAI8524544.1"/>
    <property type="molecule type" value="Genomic_DNA"/>
</dbReference>
<protein>
    <submittedName>
        <fullName evidence="1">Uncharacterized protein</fullName>
    </submittedName>
</protein>